<comment type="subcellular location">
    <subcellularLocation>
        <location evidence="2">Membrane</location>
    </subcellularLocation>
</comment>
<reference evidence="16" key="1">
    <citation type="submission" date="2019-03" db="EMBL/GenBank/DDBJ databases">
        <title>WGS assembly of Setaria viridis.</title>
        <authorList>
            <person name="Huang P."/>
            <person name="Jenkins J."/>
            <person name="Grimwood J."/>
            <person name="Barry K."/>
            <person name="Healey A."/>
            <person name="Mamidi S."/>
            <person name="Sreedasyam A."/>
            <person name="Shu S."/>
            <person name="Feldman M."/>
            <person name="Wu J."/>
            <person name="Yu Y."/>
            <person name="Chen C."/>
            <person name="Johnson J."/>
            <person name="Rokhsar D."/>
            <person name="Baxter I."/>
            <person name="Schmutz J."/>
            <person name="Brutnell T."/>
            <person name="Kellogg E."/>
        </authorList>
    </citation>
    <scope>NUCLEOTIDE SEQUENCE [LARGE SCALE GENOMIC DNA]</scope>
</reference>
<evidence type="ECO:0000256" key="15">
    <source>
        <dbReference type="SAM" id="Phobius"/>
    </source>
</evidence>
<proteinExistence type="inferred from homology"/>
<protein>
    <submittedName>
        <fullName evidence="16">Uncharacterized protein</fullName>
    </submittedName>
</protein>
<dbReference type="InterPro" id="IPR002401">
    <property type="entry name" value="Cyt_P450_E_grp-I"/>
</dbReference>
<evidence type="ECO:0000313" key="16">
    <source>
        <dbReference type="EMBL" id="TKW13192.1"/>
    </source>
</evidence>
<dbReference type="InterPro" id="IPR036396">
    <property type="entry name" value="Cyt_P450_sf"/>
</dbReference>
<dbReference type="PROSITE" id="PS00086">
    <property type="entry name" value="CYTOCHROME_P450"/>
    <property type="match status" value="1"/>
</dbReference>
<evidence type="ECO:0000256" key="13">
    <source>
        <dbReference type="PIRSR" id="PIRSR602401-1"/>
    </source>
</evidence>
<keyword evidence="11 14" id="KW-0503">Monooxygenase</keyword>
<evidence type="ECO:0000313" key="17">
    <source>
        <dbReference type="Proteomes" id="UP000298652"/>
    </source>
</evidence>
<keyword evidence="9 14" id="KW-0560">Oxidoreductase</keyword>
<organism evidence="16 17">
    <name type="scientific">Setaria viridis</name>
    <name type="common">Green bristlegrass</name>
    <name type="synonym">Setaria italica subsp. viridis</name>
    <dbReference type="NCBI Taxonomy" id="4556"/>
    <lineage>
        <taxon>Eukaryota</taxon>
        <taxon>Viridiplantae</taxon>
        <taxon>Streptophyta</taxon>
        <taxon>Embryophyta</taxon>
        <taxon>Tracheophyta</taxon>
        <taxon>Spermatophyta</taxon>
        <taxon>Magnoliopsida</taxon>
        <taxon>Liliopsida</taxon>
        <taxon>Poales</taxon>
        <taxon>Poaceae</taxon>
        <taxon>PACMAD clade</taxon>
        <taxon>Panicoideae</taxon>
        <taxon>Panicodae</taxon>
        <taxon>Paniceae</taxon>
        <taxon>Cenchrinae</taxon>
        <taxon>Setaria</taxon>
    </lineage>
</organism>
<keyword evidence="6 15" id="KW-0812">Transmembrane</keyword>
<comment type="cofactor">
    <cofactor evidence="1 13">
        <name>heme</name>
        <dbReference type="ChEBI" id="CHEBI:30413"/>
    </cofactor>
</comment>
<keyword evidence="10 13" id="KW-0408">Iron</keyword>
<dbReference type="InterPro" id="IPR017972">
    <property type="entry name" value="Cyt_P450_CS"/>
</dbReference>
<keyword evidence="8 15" id="KW-1133">Transmembrane helix</keyword>
<dbReference type="GO" id="GO:0020037">
    <property type="term" value="F:heme binding"/>
    <property type="evidence" value="ECO:0007669"/>
    <property type="project" value="InterPro"/>
</dbReference>
<dbReference type="PANTHER" id="PTHR47955">
    <property type="entry name" value="CYTOCHROME P450 FAMILY 71 PROTEIN"/>
    <property type="match status" value="1"/>
</dbReference>
<dbReference type="GO" id="GO:0016705">
    <property type="term" value="F:oxidoreductase activity, acting on paired donors, with incorporation or reduction of molecular oxygen"/>
    <property type="evidence" value="ECO:0007669"/>
    <property type="project" value="InterPro"/>
</dbReference>
<evidence type="ECO:0000256" key="14">
    <source>
        <dbReference type="RuleBase" id="RU000461"/>
    </source>
</evidence>
<gene>
    <name evidence="16" type="ORF">SEVIR_5G083500v2</name>
</gene>
<dbReference type="GO" id="GO:0005506">
    <property type="term" value="F:iron ion binding"/>
    <property type="evidence" value="ECO:0007669"/>
    <property type="project" value="InterPro"/>
</dbReference>
<evidence type="ECO:0000256" key="7">
    <source>
        <dbReference type="ARBA" id="ARBA00022723"/>
    </source>
</evidence>
<comment type="pathway">
    <text evidence="3">Secondary metabolite biosynthesis.</text>
</comment>
<evidence type="ECO:0000256" key="1">
    <source>
        <dbReference type="ARBA" id="ARBA00001971"/>
    </source>
</evidence>
<evidence type="ECO:0000256" key="11">
    <source>
        <dbReference type="ARBA" id="ARBA00023033"/>
    </source>
</evidence>
<dbReference type="GO" id="GO:0016020">
    <property type="term" value="C:membrane"/>
    <property type="evidence" value="ECO:0007669"/>
    <property type="project" value="UniProtKB-SubCell"/>
</dbReference>
<name>A0A4U6UDE2_SETVI</name>
<evidence type="ECO:0000256" key="10">
    <source>
        <dbReference type="ARBA" id="ARBA00023004"/>
    </source>
</evidence>
<evidence type="ECO:0000256" key="2">
    <source>
        <dbReference type="ARBA" id="ARBA00004370"/>
    </source>
</evidence>
<keyword evidence="17" id="KW-1185">Reference proteome</keyword>
<dbReference type="PANTHER" id="PTHR47955:SF14">
    <property type="entry name" value="OS01G0543600 PROTEIN"/>
    <property type="match status" value="1"/>
</dbReference>
<evidence type="ECO:0000256" key="12">
    <source>
        <dbReference type="ARBA" id="ARBA00023136"/>
    </source>
</evidence>
<dbReference type="PRINTS" id="PR00463">
    <property type="entry name" value="EP450I"/>
</dbReference>
<dbReference type="FunFam" id="1.10.630.10:FF:000055">
    <property type="entry name" value="Cytochrome P450 71A26"/>
    <property type="match status" value="1"/>
</dbReference>
<evidence type="ECO:0000256" key="6">
    <source>
        <dbReference type="ARBA" id="ARBA00022692"/>
    </source>
</evidence>
<evidence type="ECO:0000256" key="5">
    <source>
        <dbReference type="ARBA" id="ARBA00022617"/>
    </source>
</evidence>
<sequence>MAQMLQDDAHHHGVHELLRESPPPRAALVYYSLLLACPVILLLLLRRRRLTASSAAARDREQLLGRLPSPPRRLPVIGHLHLVGRLPHISLRDLAAKHSRDGLMLLRLGAVPTLVISSPRAAQAVLRTHDQVFASRAYSPVADILFYGSSDVAFAPYGEHWRQVKKIATTHLLTNKKVWAYRHAREQEVRLVMAKIRKAAAAAPGMAIDLSGLLNSFANDIVCHAVSGKFFREEGRNELFRELIEANSALMGGFNIEDYFPGLVKVGMIKRMVCAKAQKVNEGWNELLDKLIDDHERRWESQLGDEESDFIDVLLSVQKEYNLTRDHVKAQLAIMFEAGTDTSFIVLEYAMIKLMQNPHLMTKLQTKVRMAIPKGKDMITEDDLNANDIAFLKAVIKETLRLHAPAPLLAPHLSMADCDIEGYTIPSGTRVIVNAWALARDPNYWESAEEFMPERFMEGGSAFAMEYRGNDFIYLPFGTGRRICPGISFAISVVEIMLANLVYHFNWELPPESKDRGIDMSESFGLTVHRTEKLLLVPVLPQE</sequence>
<evidence type="ECO:0000256" key="4">
    <source>
        <dbReference type="ARBA" id="ARBA00010617"/>
    </source>
</evidence>
<dbReference type="PRINTS" id="PR00385">
    <property type="entry name" value="P450"/>
</dbReference>
<evidence type="ECO:0000256" key="3">
    <source>
        <dbReference type="ARBA" id="ARBA00005179"/>
    </source>
</evidence>
<keyword evidence="5 13" id="KW-0349">Heme</keyword>
<feature type="transmembrane region" description="Helical" evidence="15">
    <location>
        <begin position="28"/>
        <end position="45"/>
    </location>
</feature>
<comment type="similarity">
    <text evidence="4 14">Belongs to the cytochrome P450 family.</text>
</comment>
<dbReference type="CDD" id="cd11072">
    <property type="entry name" value="CYP71-like"/>
    <property type="match status" value="1"/>
</dbReference>
<evidence type="ECO:0000256" key="8">
    <source>
        <dbReference type="ARBA" id="ARBA00022989"/>
    </source>
</evidence>
<dbReference type="OMA" id="CNINGYT"/>
<keyword evidence="12 15" id="KW-0472">Membrane</keyword>
<dbReference type="Gene3D" id="1.10.630.10">
    <property type="entry name" value="Cytochrome P450"/>
    <property type="match status" value="1"/>
</dbReference>
<dbReference type="GO" id="GO:0004497">
    <property type="term" value="F:monooxygenase activity"/>
    <property type="evidence" value="ECO:0007669"/>
    <property type="project" value="UniProtKB-KW"/>
</dbReference>
<dbReference type="Proteomes" id="UP000298652">
    <property type="component" value="Chromosome 5"/>
</dbReference>
<dbReference type="Gramene" id="TKW13192">
    <property type="protein sequence ID" value="TKW13192"/>
    <property type="gene ID" value="SEVIR_5G083500v2"/>
</dbReference>
<dbReference type="Pfam" id="PF00067">
    <property type="entry name" value="p450"/>
    <property type="match status" value="1"/>
</dbReference>
<feature type="binding site" description="axial binding residue" evidence="13">
    <location>
        <position position="484"/>
    </location>
    <ligand>
        <name>heme</name>
        <dbReference type="ChEBI" id="CHEBI:30413"/>
    </ligand>
    <ligandPart>
        <name>Fe</name>
        <dbReference type="ChEBI" id="CHEBI:18248"/>
    </ligandPart>
</feature>
<dbReference type="AlphaFoldDB" id="A0A4U6UDE2"/>
<accession>A0A4U6UDE2</accession>
<dbReference type="SUPFAM" id="SSF48264">
    <property type="entry name" value="Cytochrome P450"/>
    <property type="match status" value="1"/>
</dbReference>
<evidence type="ECO:0000256" key="9">
    <source>
        <dbReference type="ARBA" id="ARBA00023002"/>
    </source>
</evidence>
<dbReference type="InterPro" id="IPR001128">
    <property type="entry name" value="Cyt_P450"/>
</dbReference>
<keyword evidence="7 13" id="KW-0479">Metal-binding</keyword>
<dbReference type="EMBL" id="CM016556">
    <property type="protein sequence ID" value="TKW13192.1"/>
    <property type="molecule type" value="Genomic_DNA"/>
</dbReference>